<accession>A0A9J6D530</accession>
<name>A0A9J6D530_RHIMP</name>
<evidence type="ECO:0000313" key="4">
    <source>
        <dbReference type="Proteomes" id="UP000821866"/>
    </source>
</evidence>
<reference evidence="3" key="2">
    <citation type="submission" date="2021-09" db="EMBL/GenBank/DDBJ databases">
        <authorList>
            <person name="Jia N."/>
            <person name="Wang J."/>
            <person name="Shi W."/>
            <person name="Du L."/>
            <person name="Sun Y."/>
            <person name="Zhan W."/>
            <person name="Jiang J."/>
            <person name="Wang Q."/>
            <person name="Zhang B."/>
            <person name="Ji P."/>
            <person name="Sakyi L.B."/>
            <person name="Cui X."/>
            <person name="Yuan T."/>
            <person name="Jiang B."/>
            <person name="Yang W."/>
            <person name="Lam T.T.-Y."/>
            <person name="Chang Q."/>
            <person name="Ding S."/>
            <person name="Wang X."/>
            <person name="Zhu J."/>
            <person name="Ruan X."/>
            <person name="Zhao L."/>
            <person name="Wei J."/>
            <person name="Que T."/>
            <person name="Du C."/>
            <person name="Cheng J."/>
            <person name="Dai P."/>
            <person name="Han X."/>
            <person name="Huang E."/>
            <person name="Gao Y."/>
            <person name="Liu J."/>
            <person name="Shao H."/>
            <person name="Ye R."/>
            <person name="Li L."/>
            <person name="Wei W."/>
            <person name="Wang X."/>
            <person name="Wang C."/>
            <person name="Huo Q."/>
            <person name="Li W."/>
            <person name="Guo W."/>
            <person name="Chen H."/>
            <person name="Chen S."/>
            <person name="Zhou L."/>
            <person name="Zhou L."/>
            <person name="Ni X."/>
            <person name="Tian J."/>
            <person name="Zhou Y."/>
            <person name="Sheng Y."/>
            <person name="Liu T."/>
            <person name="Pan Y."/>
            <person name="Xia L."/>
            <person name="Li J."/>
            <person name="Zhao F."/>
            <person name="Cao W."/>
        </authorList>
    </citation>
    <scope>NUCLEOTIDE SEQUENCE</scope>
    <source>
        <strain evidence="3">Rmic-2018</strain>
        <tissue evidence="3">Larvae</tissue>
    </source>
</reference>
<evidence type="ECO:0000313" key="3">
    <source>
        <dbReference type="EMBL" id="KAH8009188.1"/>
    </source>
</evidence>
<evidence type="ECO:0000259" key="2">
    <source>
        <dbReference type="PROSITE" id="PS50878"/>
    </source>
</evidence>
<sequence length="549" mass="60983">MDYNTPAAYIPKHWTETMEQGLGKGASGFSATWSAIDEFGEVNFQNKHGIFVNNFLELLKVYLESTEISHQEGTYVQKAGICIGSAVAPVLSDILLAAFDQRLKDELSHLDVVRTFRYVDEYLIVLGKVPCERVQGVVKGVLEVFNRHSSGLKFTHEMLVENEIQFLDLWLSVEEQLFAAVAEFVSEATLIERALQQRSLFYDHHPILVSASAPTLPSDTDALRELVCSVVREELTRLQRTKFQPLVTSLSDIVHEKVHQAAQQFMPVRPMAASSRLTCKHCGDLPSPRHIATISPLKKSCTSSKDPLYMPVACTYKSTSPRQNLEKPSVRRTSDNRQPLTDVFRFCGQLAPELKLEKLRTTTFEGRATDHRTSKHLPQHQSDINDDGNNDKNDDSNIDDLDDINSNHDDNNDDTDDDSNYSSSKPSFKNGDIVTADTLITVDNRPITALIETSADYSIMSSQLVTALHKRKSNWDGLATTHTPQCCVFQSRRSTPRQLMPGHCAQGTRSTVDDLGLCVLVGGTLSVPVCTQRQGLGPASCTFPGPISS</sequence>
<dbReference type="EMBL" id="JABSTU010000011">
    <property type="protein sequence ID" value="KAH8009188.1"/>
    <property type="molecule type" value="Genomic_DNA"/>
</dbReference>
<organism evidence="3 4">
    <name type="scientific">Rhipicephalus microplus</name>
    <name type="common">Cattle tick</name>
    <name type="synonym">Boophilus microplus</name>
    <dbReference type="NCBI Taxonomy" id="6941"/>
    <lineage>
        <taxon>Eukaryota</taxon>
        <taxon>Metazoa</taxon>
        <taxon>Ecdysozoa</taxon>
        <taxon>Arthropoda</taxon>
        <taxon>Chelicerata</taxon>
        <taxon>Arachnida</taxon>
        <taxon>Acari</taxon>
        <taxon>Parasitiformes</taxon>
        <taxon>Ixodida</taxon>
        <taxon>Ixodoidea</taxon>
        <taxon>Ixodidae</taxon>
        <taxon>Rhipicephalinae</taxon>
        <taxon>Rhipicephalus</taxon>
        <taxon>Boophilus</taxon>
    </lineage>
</organism>
<dbReference type="AlphaFoldDB" id="A0A9J6D530"/>
<protein>
    <recommendedName>
        <fullName evidence="2">Reverse transcriptase domain-containing protein</fullName>
    </recommendedName>
</protein>
<feature type="domain" description="Reverse transcriptase" evidence="2">
    <location>
        <begin position="1"/>
        <end position="175"/>
    </location>
</feature>
<proteinExistence type="predicted"/>
<reference evidence="3" key="1">
    <citation type="journal article" date="2020" name="Cell">
        <title>Large-Scale Comparative Analyses of Tick Genomes Elucidate Their Genetic Diversity and Vector Capacities.</title>
        <authorList>
            <consortium name="Tick Genome and Microbiome Consortium (TIGMIC)"/>
            <person name="Jia N."/>
            <person name="Wang J."/>
            <person name="Shi W."/>
            <person name="Du L."/>
            <person name="Sun Y."/>
            <person name="Zhan W."/>
            <person name="Jiang J.F."/>
            <person name="Wang Q."/>
            <person name="Zhang B."/>
            <person name="Ji P."/>
            <person name="Bell-Sakyi L."/>
            <person name="Cui X.M."/>
            <person name="Yuan T.T."/>
            <person name="Jiang B.G."/>
            <person name="Yang W.F."/>
            <person name="Lam T.T."/>
            <person name="Chang Q.C."/>
            <person name="Ding S.J."/>
            <person name="Wang X.J."/>
            <person name="Zhu J.G."/>
            <person name="Ruan X.D."/>
            <person name="Zhao L."/>
            <person name="Wei J.T."/>
            <person name="Ye R.Z."/>
            <person name="Que T.C."/>
            <person name="Du C.H."/>
            <person name="Zhou Y.H."/>
            <person name="Cheng J.X."/>
            <person name="Dai P.F."/>
            <person name="Guo W.B."/>
            <person name="Han X.H."/>
            <person name="Huang E.J."/>
            <person name="Li L.F."/>
            <person name="Wei W."/>
            <person name="Gao Y.C."/>
            <person name="Liu J.Z."/>
            <person name="Shao H.Z."/>
            <person name="Wang X."/>
            <person name="Wang C.C."/>
            <person name="Yang T.C."/>
            <person name="Huo Q.B."/>
            <person name="Li W."/>
            <person name="Chen H.Y."/>
            <person name="Chen S.E."/>
            <person name="Zhou L.G."/>
            <person name="Ni X.B."/>
            <person name="Tian J.H."/>
            <person name="Sheng Y."/>
            <person name="Liu T."/>
            <person name="Pan Y.S."/>
            <person name="Xia L.Y."/>
            <person name="Li J."/>
            <person name="Zhao F."/>
            <person name="Cao W.C."/>
        </authorList>
    </citation>
    <scope>NUCLEOTIDE SEQUENCE</scope>
    <source>
        <strain evidence="3">Rmic-2018</strain>
    </source>
</reference>
<comment type="caution">
    <text evidence="3">The sequence shown here is derived from an EMBL/GenBank/DDBJ whole genome shotgun (WGS) entry which is preliminary data.</text>
</comment>
<dbReference type="Proteomes" id="UP000821866">
    <property type="component" value="Chromosome 9"/>
</dbReference>
<dbReference type="InterPro" id="IPR000477">
    <property type="entry name" value="RT_dom"/>
</dbReference>
<evidence type="ECO:0000256" key="1">
    <source>
        <dbReference type="SAM" id="MobiDB-lite"/>
    </source>
</evidence>
<keyword evidence="4" id="KW-1185">Reference proteome</keyword>
<dbReference type="PANTHER" id="PTHR21301:SF10">
    <property type="entry name" value="REVERSE TRANSCRIPTASE DOMAIN-CONTAINING PROTEIN"/>
    <property type="match status" value="1"/>
</dbReference>
<feature type="region of interest" description="Disordered" evidence="1">
    <location>
        <begin position="366"/>
        <end position="428"/>
    </location>
</feature>
<dbReference type="PROSITE" id="PS50878">
    <property type="entry name" value="RT_POL"/>
    <property type="match status" value="1"/>
</dbReference>
<dbReference type="PANTHER" id="PTHR21301">
    <property type="entry name" value="REVERSE TRANSCRIPTASE"/>
    <property type="match status" value="1"/>
</dbReference>
<gene>
    <name evidence="3" type="ORF">HPB51_012686</name>
</gene>
<dbReference type="VEuPathDB" id="VectorBase:LOC119173617"/>